<accession>T2GGH1</accession>
<dbReference type="Pfam" id="PF13524">
    <property type="entry name" value="Glyco_trans_1_2"/>
    <property type="match status" value="1"/>
</dbReference>
<dbReference type="KEGG" id="dgg:DGI_3495"/>
<dbReference type="EMBL" id="CP006585">
    <property type="protein sequence ID" value="AGW15172.1"/>
    <property type="molecule type" value="Genomic_DNA"/>
</dbReference>
<dbReference type="InterPro" id="IPR055259">
    <property type="entry name" value="YkvP/CgeB_Glyco_trans-like"/>
</dbReference>
<gene>
    <name evidence="2" type="ORF">DGI_3495</name>
</gene>
<dbReference type="AlphaFoldDB" id="T2GGH1"/>
<protein>
    <recommendedName>
        <fullName evidence="1">Spore protein YkvP/CgeB glycosyl transferase-like domain-containing protein</fullName>
    </recommendedName>
</protein>
<dbReference type="OrthoDB" id="5464538at2"/>
<dbReference type="RefSeq" id="WP_021762300.1">
    <property type="nucleotide sequence ID" value="NC_022444.1"/>
</dbReference>
<dbReference type="Proteomes" id="UP000016587">
    <property type="component" value="Chromosome"/>
</dbReference>
<evidence type="ECO:0000313" key="2">
    <source>
        <dbReference type="EMBL" id="AGW15172.1"/>
    </source>
</evidence>
<feature type="domain" description="Spore protein YkvP/CgeB glycosyl transferase-like" evidence="1">
    <location>
        <begin position="138"/>
        <end position="271"/>
    </location>
</feature>
<evidence type="ECO:0000313" key="3">
    <source>
        <dbReference type="Proteomes" id="UP000016587"/>
    </source>
</evidence>
<proteinExistence type="predicted"/>
<reference evidence="2 3" key="1">
    <citation type="journal article" date="2013" name="J. Bacteriol.">
        <title>Roles of HynAB and Ech, the only two hydrogenases found in the model sulfate reducer Desulfovibrio gigas.</title>
        <authorList>
            <person name="Morais-Silva F.O."/>
            <person name="Santos C.I."/>
            <person name="Rodrigues R."/>
            <person name="Pereira I.A."/>
            <person name="Rodrigues-Pousada C."/>
        </authorList>
    </citation>
    <scope>NUCLEOTIDE SEQUENCE [LARGE SCALE GENOMIC DNA]</scope>
    <source>
        <strain evidence="3">ATCC 19364 / DSM 1382 / NCIMB 9332 / VKM B-1759</strain>
    </source>
</reference>
<sequence length="537" mass="60411">MRICLISPVLARALEDLGHEVTVFWPTQTAVFDLAAALEERRFTPDLILQEEFLGARVLLTGLEHFSCPKVFWSLDTHLNSHWHRWYACCFDGVVTPHVHLWSQFPWPRPPLGRLAFPGVDRPWTPHAGRRNDVSFVGRITPERPRRAWLAEFLTARCRARIEQDLTFPAMLDLYADTRLAPNEAIQAEMNFRVTEAASCGCLVLSQNIGPDQDALFEPGKEVAIYEHVLELQVLLDQFRRFPRPAETIARAGWRRVQASHLPRHRAAELLRFVETLPAASAPVMHRDLAWQLARWELVRGKRQPGSLHQEAAALTAHAEHPEALAALLETQHLLQRPQEALQLAVEIIRHPVLSRHVPLAAACSVLGLYQNQFEFARQCLLLQGETRRPETPLALLQAWAAQLSRIGLTALPGRLFQPHLHLPASAADCLFLAMELSPHDVETSRRLESLLAACGGWEHIRLGLLSDISLRKRDDWRTGLALALANLRAFRFSQGLEEAALALHSARSQGKEGQFARRLEALDPSGSIAKTLASIL</sequence>
<reference evidence="3" key="2">
    <citation type="submission" date="2013-07" db="EMBL/GenBank/DDBJ databases">
        <authorList>
            <person name="Morais-Silva F.O."/>
            <person name="Rezende A.M."/>
            <person name="Pimentel C."/>
            <person name="Resende D.M."/>
            <person name="Santos C.I."/>
            <person name="Clemente C."/>
            <person name="de Oliveira L.M."/>
            <person name="da Silva S.M."/>
            <person name="Costa D.A."/>
            <person name="Varela-Raposo A."/>
            <person name="Horacio E.C.A."/>
            <person name="Matos M."/>
            <person name="Flores O."/>
            <person name="Ruiz J.C."/>
            <person name="Rodrigues-Pousada C."/>
        </authorList>
    </citation>
    <scope>NUCLEOTIDE SEQUENCE [LARGE SCALE GENOMIC DNA]</scope>
    <source>
        <strain evidence="3">ATCC 19364 / DSM 1382 / NCIMB 9332 / VKM B-1759</strain>
    </source>
</reference>
<keyword evidence="3" id="KW-1185">Reference proteome</keyword>
<organism evidence="2 3">
    <name type="scientific">Megalodesulfovibrio gigas (strain ATCC 19364 / DSM 1382 / NCIMB 9332 / VKM B-1759)</name>
    <name type="common">Desulfovibrio gigas</name>
    <dbReference type="NCBI Taxonomy" id="1121448"/>
    <lineage>
        <taxon>Bacteria</taxon>
        <taxon>Pseudomonadati</taxon>
        <taxon>Thermodesulfobacteriota</taxon>
        <taxon>Desulfovibrionia</taxon>
        <taxon>Desulfovibrionales</taxon>
        <taxon>Desulfovibrionaceae</taxon>
        <taxon>Megalodesulfovibrio</taxon>
    </lineage>
</organism>
<dbReference type="eggNOG" id="COG4641">
    <property type="taxonomic scope" value="Bacteria"/>
</dbReference>
<dbReference type="STRING" id="1121448.DGI_3495"/>
<name>T2GGH1_MEGG1</name>
<dbReference type="HOGENOM" id="CLU_453249_0_0_7"/>
<dbReference type="PATRIC" id="fig|1121448.10.peg.3445"/>
<evidence type="ECO:0000259" key="1">
    <source>
        <dbReference type="Pfam" id="PF13524"/>
    </source>
</evidence>